<sequence length="351" mass="40073">MKELIYPWLLDSEEYNFDDIKDGIRLHLNESPYSPPPHILEAIQKYLPYANRYQHPELSERFSALAADYNKVEPENIFPTPGGDGALRSIFYNLAQPGDKVVTNYPAYSMYKVYSSVRGLNHVKIKLIEGEEWWYEDRKRLLSESKGARLVVIDNPNNPTGSPMLDEELVKELATNVRGFIVIDEAYYEFYGKTFARMIYDYPNVLIVRTLSKAFSMASLRVGYLIGNEEVVKALKKTSTPFDVSLPGLIAGIKALEDPSYVKEVVNNINTNKEYLIKELRGLGLKVFNSYTNFIFVKDNRDLFTPLMAKSIAIRNLISGYYRISIGTKEQCELLVKTLGEILENSNTKQG</sequence>
<dbReference type="CDD" id="cd00609">
    <property type="entry name" value="AAT_like"/>
    <property type="match status" value="1"/>
</dbReference>
<dbReference type="AlphaFoldDB" id="A0A650CRR6"/>
<dbReference type="EC" id="2.6.1.9" evidence="10"/>
<dbReference type="PROSITE" id="PS00599">
    <property type="entry name" value="AA_TRANSFER_CLASS_2"/>
    <property type="match status" value="1"/>
</dbReference>
<dbReference type="InterPro" id="IPR015421">
    <property type="entry name" value="PyrdxlP-dep_Trfase_major"/>
</dbReference>
<comment type="pathway">
    <text evidence="7">Amino-acid biosynthesis.</text>
</comment>
<dbReference type="Gene3D" id="3.90.1150.10">
    <property type="entry name" value="Aspartate Aminotransferase, domain 1"/>
    <property type="match status" value="1"/>
</dbReference>
<gene>
    <name evidence="10" type="primary">hisC</name>
    <name evidence="10" type="ORF">D1868_05245</name>
</gene>
<proteinExistence type="inferred from homology"/>
<evidence type="ECO:0000256" key="7">
    <source>
        <dbReference type="ARBA" id="ARBA00029440"/>
    </source>
</evidence>
<dbReference type="GO" id="GO:0000105">
    <property type="term" value="P:L-histidine biosynthetic process"/>
    <property type="evidence" value="ECO:0007669"/>
    <property type="project" value="UniProtKB-KW"/>
</dbReference>
<dbReference type="OrthoDB" id="39225at2157"/>
<evidence type="ECO:0000256" key="3">
    <source>
        <dbReference type="ARBA" id="ARBA00022605"/>
    </source>
</evidence>
<comment type="similarity">
    <text evidence="8">Belongs to the class-II pyridoxal-phosphate-dependent aminotransferase family.</text>
</comment>
<evidence type="ECO:0000256" key="2">
    <source>
        <dbReference type="ARBA" id="ARBA00022576"/>
    </source>
</evidence>
<protein>
    <submittedName>
        <fullName evidence="10">Histidinol-phosphate transaminase</fullName>
        <ecNumber evidence="10">2.6.1.9</ecNumber>
    </submittedName>
</protein>
<keyword evidence="11" id="KW-1185">Reference proteome</keyword>
<dbReference type="EMBL" id="CP045483">
    <property type="protein sequence ID" value="QGR20510.1"/>
    <property type="molecule type" value="Genomic_DNA"/>
</dbReference>
<keyword evidence="5 8" id="KW-0663">Pyridoxal phosphate</keyword>
<accession>A0A650CRR6</accession>
<dbReference type="Pfam" id="PF00155">
    <property type="entry name" value="Aminotran_1_2"/>
    <property type="match status" value="1"/>
</dbReference>
<dbReference type="PANTHER" id="PTHR42885">
    <property type="entry name" value="HISTIDINOL-PHOSPHATE AMINOTRANSFERASE-RELATED"/>
    <property type="match status" value="1"/>
</dbReference>
<keyword evidence="3" id="KW-0028">Amino-acid biosynthesis</keyword>
<organism evidence="10 11">
    <name type="scientific">Stygiolobus azoricus</name>
    <dbReference type="NCBI Taxonomy" id="41675"/>
    <lineage>
        <taxon>Archaea</taxon>
        <taxon>Thermoproteota</taxon>
        <taxon>Thermoprotei</taxon>
        <taxon>Sulfolobales</taxon>
        <taxon>Sulfolobaceae</taxon>
        <taxon>Stygiolobus</taxon>
    </lineage>
</organism>
<reference evidence="10 11" key="1">
    <citation type="submission" date="2019-10" db="EMBL/GenBank/DDBJ databases">
        <title>Genome Sequences from Six Type Strain Members of the Archaeal Family Sulfolobaceae: Acidianus ambivalens, Acidianus infernus, Metallosphaera prunae, Stygiolobus azoricus, Sulfolobus metallicus, and Sulfurisphaera ohwakuensis.</title>
        <authorList>
            <person name="Counts J.A."/>
            <person name="Kelly R.M."/>
        </authorList>
    </citation>
    <scope>NUCLEOTIDE SEQUENCE [LARGE SCALE GENOMIC DNA]</scope>
    <source>
        <strain evidence="10 11">FC6</strain>
    </source>
</reference>
<dbReference type="NCBIfam" id="TIGR01141">
    <property type="entry name" value="hisC"/>
    <property type="match status" value="1"/>
</dbReference>
<feature type="domain" description="Aminotransferase class I/classII large" evidence="9">
    <location>
        <begin position="22"/>
        <end position="338"/>
    </location>
</feature>
<dbReference type="GO" id="GO:0004400">
    <property type="term" value="F:histidinol-phosphate transaminase activity"/>
    <property type="evidence" value="ECO:0007669"/>
    <property type="project" value="UniProtKB-EC"/>
</dbReference>
<evidence type="ECO:0000259" key="9">
    <source>
        <dbReference type="Pfam" id="PF00155"/>
    </source>
</evidence>
<name>A0A650CRR6_9CREN</name>
<dbReference type="InterPro" id="IPR004839">
    <property type="entry name" value="Aminotransferase_I/II_large"/>
</dbReference>
<evidence type="ECO:0000256" key="5">
    <source>
        <dbReference type="ARBA" id="ARBA00022898"/>
    </source>
</evidence>
<dbReference type="PANTHER" id="PTHR42885:SF2">
    <property type="entry name" value="HISTIDINOL-PHOSPHATE AMINOTRANSFERASE"/>
    <property type="match status" value="1"/>
</dbReference>
<dbReference type="Proteomes" id="UP000423396">
    <property type="component" value="Chromosome"/>
</dbReference>
<evidence type="ECO:0000256" key="4">
    <source>
        <dbReference type="ARBA" id="ARBA00022679"/>
    </source>
</evidence>
<dbReference type="InterPro" id="IPR001917">
    <property type="entry name" value="Aminotrans_II_pyridoxalP_BS"/>
</dbReference>
<dbReference type="InterPro" id="IPR015422">
    <property type="entry name" value="PyrdxlP-dep_Trfase_small"/>
</dbReference>
<dbReference type="Gene3D" id="3.40.640.10">
    <property type="entry name" value="Type I PLP-dependent aspartate aminotransferase-like (Major domain)"/>
    <property type="match status" value="1"/>
</dbReference>
<evidence type="ECO:0000256" key="1">
    <source>
        <dbReference type="ARBA" id="ARBA00001933"/>
    </source>
</evidence>
<dbReference type="InterPro" id="IPR015424">
    <property type="entry name" value="PyrdxlP-dep_Trfase"/>
</dbReference>
<keyword evidence="2 10" id="KW-0032">Aminotransferase</keyword>
<evidence type="ECO:0000256" key="6">
    <source>
        <dbReference type="ARBA" id="ARBA00023102"/>
    </source>
</evidence>
<keyword evidence="6" id="KW-0368">Histidine biosynthesis</keyword>
<keyword evidence="4 10" id="KW-0808">Transferase</keyword>
<evidence type="ECO:0000313" key="11">
    <source>
        <dbReference type="Proteomes" id="UP000423396"/>
    </source>
</evidence>
<evidence type="ECO:0000256" key="8">
    <source>
        <dbReference type="RuleBase" id="RU003693"/>
    </source>
</evidence>
<dbReference type="KEGG" id="sazo:D1868_05245"/>
<dbReference type="SUPFAM" id="SSF53383">
    <property type="entry name" value="PLP-dependent transferases"/>
    <property type="match status" value="1"/>
</dbReference>
<evidence type="ECO:0000313" key="10">
    <source>
        <dbReference type="EMBL" id="QGR20510.1"/>
    </source>
</evidence>
<dbReference type="InterPro" id="IPR005861">
    <property type="entry name" value="HisP_aminotrans"/>
</dbReference>
<dbReference type="GO" id="GO:0030170">
    <property type="term" value="F:pyridoxal phosphate binding"/>
    <property type="evidence" value="ECO:0007669"/>
    <property type="project" value="InterPro"/>
</dbReference>
<comment type="cofactor">
    <cofactor evidence="1 8">
        <name>pyridoxal 5'-phosphate</name>
        <dbReference type="ChEBI" id="CHEBI:597326"/>
    </cofactor>
</comment>